<reference evidence="1 2" key="1">
    <citation type="journal article" date="2018" name="Sci. Rep.">
        <title>Characterisation of pathogen-specific regions and novel effector candidates in Fusarium oxysporum f. sp. cepae.</title>
        <authorList>
            <person name="Armitage A.D."/>
            <person name="Taylor A."/>
            <person name="Sobczyk M.K."/>
            <person name="Baxter L."/>
            <person name="Greenfield B.P."/>
            <person name="Bates H.J."/>
            <person name="Wilson F."/>
            <person name="Jackson A.C."/>
            <person name="Ott S."/>
            <person name="Harrison R.J."/>
            <person name="Clarkson J.P."/>
        </authorList>
    </citation>
    <scope>NUCLEOTIDE SEQUENCE [LARGE SCALE GENOMIC DNA]</scope>
    <source>
        <strain evidence="1 2">Fo_A13</strain>
    </source>
</reference>
<dbReference type="Proteomes" id="UP000285084">
    <property type="component" value="Unassembled WGS sequence"/>
</dbReference>
<dbReference type="VEuPathDB" id="FungiDB:FOZG_07535"/>
<dbReference type="VEuPathDB" id="FungiDB:FOXG_06051"/>
<comment type="caution">
    <text evidence="1">The sequence shown here is derived from an EMBL/GenBank/DDBJ whole genome shotgun (WGS) entry which is preliminary data.</text>
</comment>
<dbReference type="AlphaFoldDB" id="A0A420N424"/>
<name>A0A420N424_FUSOX</name>
<dbReference type="EMBL" id="MRCX01000065">
    <property type="protein sequence ID" value="RKK75060.1"/>
    <property type="molecule type" value="Genomic_DNA"/>
</dbReference>
<proteinExistence type="predicted"/>
<gene>
    <name evidence="1" type="ORF">BFJ69_g7988</name>
</gene>
<sequence length="162" mass="18466">MGMCNGQEEHDNLVWDKNDEDFEAAQQQLRLKTFCRKVEGFVQQKFGKPATLVSPLIIGGSNILHRVRVEDMSPDVMVRVPCPSLVHFPVEKTMNEAATASFLVSQTQLPIPSPLFFGKDPDDERAAMEPFVQRKLADSKDRLIVEWDETEAQKRFSELLFN</sequence>
<dbReference type="VEuPathDB" id="FungiDB:FOIG_06065"/>
<organism evidence="1 2">
    <name type="scientific">Fusarium oxysporum</name>
    <name type="common">Fusarium vascular wilt</name>
    <dbReference type="NCBI Taxonomy" id="5507"/>
    <lineage>
        <taxon>Eukaryota</taxon>
        <taxon>Fungi</taxon>
        <taxon>Dikarya</taxon>
        <taxon>Ascomycota</taxon>
        <taxon>Pezizomycotina</taxon>
        <taxon>Sordariomycetes</taxon>
        <taxon>Hypocreomycetidae</taxon>
        <taxon>Hypocreales</taxon>
        <taxon>Nectriaceae</taxon>
        <taxon>Fusarium</taxon>
        <taxon>Fusarium oxysporum species complex</taxon>
    </lineage>
</organism>
<accession>A0A420N424</accession>
<protein>
    <submittedName>
        <fullName evidence="1">Uncharacterized protein</fullName>
    </submittedName>
</protein>
<evidence type="ECO:0000313" key="1">
    <source>
        <dbReference type="EMBL" id="RKK75060.1"/>
    </source>
</evidence>
<evidence type="ECO:0000313" key="2">
    <source>
        <dbReference type="Proteomes" id="UP000285084"/>
    </source>
</evidence>
<dbReference type="VEuPathDB" id="FungiDB:FOMG_04482"/>